<keyword evidence="1" id="KW-0732">Signal</keyword>
<accession>A0A1W0E2I4</accession>
<evidence type="ECO:0000313" key="2">
    <source>
        <dbReference type="EMBL" id="OQS53456.1"/>
    </source>
</evidence>
<organism evidence="2 3">
    <name type="scientific">Ecytonucleospora hepatopenaei</name>
    <dbReference type="NCBI Taxonomy" id="646526"/>
    <lineage>
        <taxon>Eukaryota</taxon>
        <taxon>Fungi</taxon>
        <taxon>Fungi incertae sedis</taxon>
        <taxon>Microsporidia</taxon>
        <taxon>Enterocytozoonidae</taxon>
        <taxon>Ecytonucleospora</taxon>
    </lineage>
</organism>
<sequence>MIVLSNVLFYLTFVFTNNQDIVVGNISGANTKTEGGKMVGSKLIESDQDRISFNRNILENAFKRSYGTTPLSKDEKDKVKGI</sequence>
<proteinExistence type="predicted"/>
<feature type="chain" id="PRO_5012054255" evidence="1">
    <location>
        <begin position="17"/>
        <end position="82"/>
    </location>
</feature>
<protein>
    <submittedName>
        <fullName evidence="2">Uncharacterized protein</fullName>
    </submittedName>
</protein>
<dbReference type="EMBL" id="MNPJ01000033">
    <property type="protein sequence ID" value="OQS53456.1"/>
    <property type="molecule type" value="Genomic_DNA"/>
</dbReference>
<dbReference type="VEuPathDB" id="MicrosporidiaDB:EHP00_2497"/>
<keyword evidence="3" id="KW-1185">Reference proteome</keyword>
<comment type="caution">
    <text evidence="2">The sequence shown here is derived from an EMBL/GenBank/DDBJ whole genome shotgun (WGS) entry which is preliminary data.</text>
</comment>
<dbReference type="Proteomes" id="UP000192758">
    <property type="component" value="Unassembled WGS sequence"/>
</dbReference>
<evidence type="ECO:0000313" key="3">
    <source>
        <dbReference type="Proteomes" id="UP000192758"/>
    </source>
</evidence>
<dbReference type="AlphaFoldDB" id="A0A1W0E2I4"/>
<name>A0A1W0E2I4_9MICR</name>
<feature type="signal peptide" evidence="1">
    <location>
        <begin position="1"/>
        <end position="16"/>
    </location>
</feature>
<reference evidence="2 3" key="1">
    <citation type="journal article" date="2017" name="Environ. Microbiol.">
        <title>Decay of the glycolytic pathway and adaptation to intranuclear parasitism within Enterocytozoonidae microsporidia.</title>
        <authorList>
            <person name="Wiredu Boakye D."/>
            <person name="Jaroenlak P."/>
            <person name="Prachumwat A."/>
            <person name="Williams T.A."/>
            <person name="Bateman K.S."/>
            <person name="Itsathitphaisarn O."/>
            <person name="Sritunyalucksana K."/>
            <person name="Paszkiewicz K.H."/>
            <person name="Moore K.A."/>
            <person name="Stentiford G.D."/>
            <person name="Williams B.A."/>
        </authorList>
    </citation>
    <scope>NUCLEOTIDE SEQUENCE [LARGE SCALE GENOMIC DNA]</scope>
    <source>
        <strain evidence="2 3">TH1</strain>
    </source>
</reference>
<gene>
    <name evidence="2" type="ORF">EHP00_2497</name>
</gene>
<evidence type="ECO:0000256" key="1">
    <source>
        <dbReference type="SAM" id="SignalP"/>
    </source>
</evidence>